<dbReference type="EMBL" id="JAACJL010000057">
    <property type="protein sequence ID" value="KAF4611691.1"/>
    <property type="molecule type" value="Genomic_DNA"/>
</dbReference>
<dbReference type="InterPro" id="IPR001650">
    <property type="entry name" value="Helicase_C-like"/>
</dbReference>
<organism evidence="10 11">
    <name type="scientific">Agrocybe pediades</name>
    <dbReference type="NCBI Taxonomy" id="84607"/>
    <lineage>
        <taxon>Eukaryota</taxon>
        <taxon>Fungi</taxon>
        <taxon>Dikarya</taxon>
        <taxon>Basidiomycota</taxon>
        <taxon>Agaricomycotina</taxon>
        <taxon>Agaricomycetes</taxon>
        <taxon>Agaricomycetidae</taxon>
        <taxon>Agaricales</taxon>
        <taxon>Agaricineae</taxon>
        <taxon>Strophariaceae</taxon>
        <taxon>Agrocybe</taxon>
    </lineage>
</organism>
<evidence type="ECO:0000256" key="4">
    <source>
        <dbReference type="ARBA" id="ARBA00022806"/>
    </source>
</evidence>
<evidence type="ECO:0000256" key="5">
    <source>
        <dbReference type="ARBA" id="ARBA00022840"/>
    </source>
</evidence>
<feature type="region of interest" description="Disordered" evidence="7">
    <location>
        <begin position="504"/>
        <end position="538"/>
    </location>
</feature>
<comment type="catalytic activity">
    <reaction evidence="6">
        <text>ATP + H2O = ADP + phosphate + H(+)</text>
        <dbReference type="Rhea" id="RHEA:13065"/>
        <dbReference type="ChEBI" id="CHEBI:15377"/>
        <dbReference type="ChEBI" id="CHEBI:15378"/>
        <dbReference type="ChEBI" id="CHEBI:30616"/>
        <dbReference type="ChEBI" id="CHEBI:43474"/>
        <dbReference type="ChEBI" id="CHEBI:456216"/>
        <dbReference type="EC" id="3.6.4.13"/>
    </reaction>
</comment>
<dbReference type="Pfam" id="PF21010">
    <property type="entry name" value="HA2_C"/>
    <property type="match status" value="1"/>
</dbReference>
<feature type="region of interest" description="Disordered" evidence="7">
    <location>
        <begin position="166"/>
        <end position="199"/>
    </location>
</feature>
<dbReference type="Pfam" id="PF07717">
    <property type="entry name" value="OB_NTP_bind"/>
    <property type="match status" value="1"/>
</dbReference>
<accession>A0A8H4QJ11</accession>
<evidence type="ECO:0000256" key="7">
    <source>
        <dbReference type="SAM" id="MobiDB-lite"/>
    </source>
</evidence>
<dbReference type="Gene3D" id="3.40.50.300">
    <property type="entry name" value="P-loop containing nucleotide triphosphate hydrolases"/>
    <property type="match status" value="2"/>
</dbReference>
<sequence length="1339" mass="148789">MPPRKGIVKSGNAGNSAKSEKNAPAPSTSTDPPPLFPPGSKYPLSLLHERCQKLGWDKPVVDARSHGNSGFSFVVTLSRYNKKTSEKDTVRMEPHPPYFRPSAVEARHWGATYALYRFCNGLQLNQVLPPGPREYWKELALEHKQVPEHQKWMYDADPFAAKKMVEERQAKATQRREETSGPSISKPNQNAPTGSPTATYPEVIMASSLRELVEDAIKKSIALYPDSEDSLSLTLSEEAAPTISQQLEHLGFKKSQIKDAISFLTKESPLTFSLLGSLSPLDAGIAYLVLHLPECDLPERFLPSNNSSNPFITSAHSGQDDLKKRWIEEKAVKEAGWPLQAVKDCTAARPDILEHWDLLMVALGRKLTGTSLSDDTNSPAYPIEVEEYEALGAHLEEEGHLVLPLFSAPIKIHILFSSSGNYPRPNYIPIYITSTTTAAYVRLHLLSKFLERMTAEPELEPGEGFCMTVMRIIEGEWATIEDNGLPDISTVMKHLIPPRRRFVPIDEETENSSVPARAPSRRQRQQRKPGMADDEQIRREFESLTQSDKYKAMFEKRKKLPAFAAKDDFLDKLEKSRVVVVVGETGCGKTTQLPQFILDSLILSNRGSQASILITQPRRISAISVAARVSEERIEDGSVGYAIRGESKQGKNTKLLFCTTGVVLRRLSTGDTLKDVTHIVVDEVHERSMDGDFLLLELKELLKVHPTLKVVLMSATINHETFVKYFNDAPLLTIPGFMHPVTDKYLEDILSETDYRPPSAKSIKGKSSAALEAMREEYISQGMQPSIVDAIQNIVKSDRIDYQLIASLVNHIISTSATKSGILIFLPGVNEIKQCVDTIRKEITDKSAVVLPLHANLSNDEQRKVFQSTPSWKVIASTNVAETSITIDDIVYVIDSGKVKETQYDPDTNLSRLVEAWVNRAAARQRRGRAGRTRAGFCYKLYTRKQEMNMAKFPVPELLRVPLESISLAVKAAREDEDVKEFLSKAIDPPSVAAIDRAWSTLEELGAINENGKLTALGKHISMIPVDIRLAKMLVLASIFQCLGPISTVAALLSSKPLFNSPMEKRDEAAAARARFLTADSDLLTDVNAFDTCTKMRVEGKSQSTIRSFCEENFINPTTVREVSTLRQDFVSSLAEIGLIPLDSTPNTPALNTNNNNLNLVKAAMLGGLWPRVARVHLPSNKIKYDKVSAGTVQRDNTAKDFKIFDLKEGRVFLHPGSVLFGVSNWKPPFVFYFHKYMSSKVFLRDASKVPIYALLLFGGPVSVNHIRGGLTVGGKENFVKLNAIPRIGILVNQLRRLLDAQLQRSIEEGTMLTVGSGNPIVHAIMALLTHDGRTEDLT</sequence>
<proteinExistence type="predicted"/>
<keyword evidence="4" id="KW-0347">Helicase</keyword>
<dbReference type="SMART" id="SM00487">
    <property type="entry name" value="DEXDc"/>
    <property type="match status" value="1"/>
</dbReference>
<evidence type="ECO:0000313" key="11">
    <source>
        <dbReference type="Proteomes" id="UP000521872"/>
    </source>
</evidence>
<evidence type="ECO:0000256" key="1">
    <source>
        <dbReference type="ARBA" id="ARBA00012552"/>
    </source>
</evidence>
<dbReference type="PANTHER" id="PTHR18934">
    <property type="entry name" value="ATP-DEPENDENT RNA HELICASE"/>
    <property type="match status" value="1"/>
</dbReference>
<dbReference type="PROSITE" id="PS51194">
    <property type="entry name" value="HELICASE_CTER"/>
    <property type="match status" value="1"/>
</dbReference>
<evidence type="ECO:0000256" key="3">
    <source>
        <dbReference type="ARBA" id="ARBA00022801"/>
    </source>
</evidence>
<dbReference type="GO" id="GO:0003723">
    <property type="term" value="F:RNA binding"/>
    <property type="evidence" value="ECO:0007669"/>
    <property type="project" value="TreeGrafter"/>
</dbReference>
<evidence type="ECO:0000256" key="2">
    <source>
        <dbReference type="ARBA" id="ARBA00022741"/>
    </source>
</evidence>
<feature type="domain" description="Helicase ATP-binding" evidence="8">
    <location>
        <begin position="570"/>
        <end position="735"/>
    </location>
</feature>
<keyword evidence="5" id="KW-0067">ATP-binding</keyword>
<dbReference type="Proteomes" id="UP000521872">
    <property type="component" value="Unassembled WGS sequence"/>
</dbReference>
<feature type="region of interest" description="Disordered" evidence="7">
    <location>
        <begin position="1"/>
        <end position="40"/>
    </location>
</feature>
<dbReference type="SMART" id="SM00490">
    <property type="entry name" value="HELICc"/>
    <property type="match status" value="1"/>
</dbReference>
<dbReference type="Pfam" id="PF04408">
    <property type="entry name" value="WHD_HA2"/>
    <property type="match status" value="1"/>
</dbReference>
<dbReference type="Gene3D" id="1.20.120.1080">
    <property type="match status" value="1"/>
</dbReference>
<dbReference type="InterPro" id="IPR056328">
    <property type="entry name" value="DSRM_DHX29"/>
</dbReference>
<evidence type="ECO:0000259" key="9">
    <source>
        <dbReference type="PROSITE" id="PS51194"/>
    </source>
</evidence>
<feature type="compositionally biased region" description="Polar residues" evidence="7">
    <location>
        <begin position="180"/>
        <end position="198"/>
    </location>
</feature>
<dbReference type="InterPro" id="IPR007502">
    <property type="entry name" value="Helicase-assoc_dom"/>
</dbReference>
<dbReference type="InterPro" id="IPR011545">
    <property type="entry name" value="DEAD/DEAH_box_helicase_dom"/>
</dbReference>
<comment type="caution">
    <text evidence="10">The sequence shown here is derived from an EMBL/GenBank/DDBJ whole genome shotgun (WGS) entry which is preliminary data.</text>
</comment>
<dbReference type="CDD" id="cd18791">
    <property type="entry name" value="SF2_C_RHA"/>
    <property type="match status" value="1"/>
</dbReference>
<dbReference type="InterPro" id="IPR011709">
    <property type="entry name" value="DEAD-box_helicase_OB_fold"/>
</dbReference>
<dbReference type="InterPro" id="IPR014001">
    <property type="entry name" value="Helicase_ATP-bd"/>
</dbReference>
<dbReference type="Pfam" id="PF24385">
    <property type="entry name" value="DSRM_DHX29"/>
    <property type="match status" value="1"/>
</dbReference>
<dbReference type="InterPro" id="IPR059023">
    <property type="entry name" value="RNA_hel_CTD"/>
</dbReference>
<evidence type="ECO:0000313" key="10">
    <source>
        <dbReference type="EMBL" id="KAF4611691.1"/>
    </source>
</evidence>
<feature type="domain" description="Helicase C-terminal" evidence="9">
    <location>
        <begin position="807"/>
        <end position="974"/>
    </location>
</feature>
<reference evidence="10 11" key="1">
    <citation type="submission" date="2019-12" db="EMBL/GenBank/DDBJ databases">
        <authorList>
            <person name="Floudas D."/>
            <person name="Bentzer J."/>
            <person name="Ahren D."/>
            <person name="Johansson T."/>
            <person name="Persson P."/>
            <person name="Tunlid A."/>
        </authorList>
    </citation>
    <scope>NUCLEOTIDE SEQUENCE [LARGE SCALE GENOMIC DNA]</scope>
    <source>
        <strain evidence="10 11">CBS 102.39</strain>
    </source>
</reference>
<dbReference type="GO" id="GO:0003724">
    <property type="term" value="F:RNA helicase activity"/>
    <property type="evidence" value="ECO:0007669"/>
    <property type="project" value="UniProtKB-EC"/>
</dbReference>
<dbReference type="CDD" id="cd17917">
    <property type="entry name" value="DEXHc_RHA-like"/>
    <property type="match status" value="1"/>
</dbReference>
<protein>
    <recommendedName>
        <fullName evidence="1">RNA helicase</fullName>
        <ecNumber evidence="1">3.6.4.13</ecNumber>
    </recommendedName>
</protein>
<dbReference type="EC" id="3.6.4.13" evidence="1"/>
<dbReference type="PANTHER" id="PTHR18934:SF267">
    <property type="entry name" value="ATP-DEPENDENT RNA HELICASE YLR419W-RELATED"/>
    <property type="match status" value="1"/>
</dbReference>
<evidence type="ECO:0000259" key="8">
    <source>
        <dbReference type="PROSITE" id="PS51192"/>
    </source>
</evidence>
<dbReference type="Pfam" id="PF00271">
    <property type="entry name" value="Helicase_C"/>
    <property type="match status" value="1"/>
</dbReference>
<dbReference type="GO" id="GO:0016787">
    <property type="term" value="F:hydrolase activity"/>
    <property type="evidence" value="ECO:0007669"/>
    <property type="project" value="UniProtKB-KW"/>
</dbReference>
<keyword evidence="2" id="KW-0547">Nucleotide-binding</keyword>
<dbReference type="InterPro" id="IPR027417">
    <property type="entry name" value="P-loop_NTPase"/>
</dbReference>
<dbReference type="SUPFAM" id="SSF52540">
    <property type="entry name" value="P-loop containing nucleoside triphosphate hydrolases"/>
    <property type="match status" value="1"/>
</dbReference>
<dbReference type="InterPro" id="IPR048333">
    <property type="entry name" value="HA2_WH"/>
</dbReference>
<dbReference type="SMART" id="SM00847">
    <property type="entry name" value="HA2"/>
    <property type="match status" value="1"/>
</dbReference>
<gene>
    <name evidence="10" type="ORF">D9613_004209</name>
</gene>
<dbReference type="PROSITE" id="PS51192">
    <property type="entry name" value="HELICASE_ATP_BIND_1"/>
    <property type="match status" value="1"/>
</dbReference>
<dbReference type="Pfam" id="PF26026">
    <property type="entry name" value="RNA_hel_CTD"/>
    <property type="match status" value="1"/>
</dbReference>
<dbReference type="Pfam" id="PF00270">
    <property type="entry name" value="DEAD"/>
    <property type="match status" value="1"/>
</dbReference>
<evidence type="ECO:0000256" key="6">
    <source>
        <dbReference type="ARBA" id="ARBA00047984"/>
    </source>
</evidence>
<dbReference type="GO" id="GO:0005524">
    <property type="term" value="F:ATP binding"/>
    <property type="evidence" value="ECO:0007669"/>
    <property type="project" value="UniProtKB-KW"/>
</dbReference>
<keyword evidence="3" id="KW-0378">Hydrolase</keyword>
<feature type="compositionally biased region" description="Basic and acidic residues" evidence="7">
    <location>
        <begin position="166"/>
        <end position="179"/>
    </location>
</feature>
<name>A0A8H4QJ11_9AGAR</name>
<keyword evidence="11" id="KW-1185">Reference proteome</keyword>
<dbReference type="FunFam" id="3.40.50.300:FF:000500">
    <property type="entry name" value="ATP-dependent RNA helicase DHX29"/>
    <property type="match status" value="1"/>
</dbReference>
<dbReference type="FunFam" id="1.20.120.1080:FF:000002">
    <property type="entry name" value="Putative ATP-dependent RNA helicase DHX36"/>
    <property type="match status" value="1"/>
</dbReference>